<protein>
    <submittedName>
        <fullName evidence="2">Uncharacterized protein</fullName>
    </submittedName>
</protein>
<comment type="caution">
    <text evidence="2">The sequence shown here is derived from an EMBL/GenBank/DDBJ whole genome shotgun (WGS) entry which is preliminary data.</text>
</comment>
<keyword evidence="3" id="KW-1185">Reference proteome</keyword>
<feature type="transmembrane region" description="Helical" evidence="1">
    <location>
        <begin position="92"/>
        <end position="112"/>
    </location>
</feature>
<keyword evidence="1" id="KW-0812">Transmembrane</keyword>
<gene>
    <name evidence="2" type="ORF">B0T16DRAFT_452423</name>
</gene>
<accession>A0AA40CZ88</accession>
<evidence type="ECO:0000313" key="2">
    <source>
        <dbReference type="EMBL" id="KAK0656916.1"/>
    </source>
</evidence>
<name>A0AA40CZ88_9PEZI</name>
<organism evidence="2 3">
    <name type="scientific">Cercophora newfieldiana</name>
    <dbReference type="NCBI Taxonomy" id="92897"/>
    <lineage>
        <taxon>Eukaryota</taxon>
        <taxon>Fungi</taxon>
        <taxon>Dikarya</taxon>
        <taxon>Ascomycota</taxon>
        <taxon>Pezizomycotina</taxon>
        <taxon>Sordariomycetes</taxon>
        <taxon>Sordariomycetidae</taxon>
        <taxon>Sordariales</taxon>
        <taxon>Lasiosphaeriaceae</taxon>
        <taxon>Cercophora</taxon>
    </lineage>
</organism>
<sequence>MVKDTYVEEPLPLFGEKRIPDPASAIGDQEKNGVVATHVSSVDSGTRPSQNLAAPEGVLADPHNLMLLYDLFFAANLTSFSNIHETTNTQRLVAYVGYFMVLWLLWLDVILFDVRFVVDSVAERVLRALHLGARMDV</sequence>
<reference evidence="2" key="1">
    <citation type="submission" date="2023-06" db="EMBL/GenBank/DDBJ databases">
        <title>Genome-scale phylogeny and comparative genomics of the fungal order Sordariales.</title>
        <authorList>
            <consortium name="Lawrence Berkeley National Laboratory"/>
            <person name="Hensen N."/>
            <person name="Bonometti L."/>
            <person name="Westerberg I."/>
            <person name="Brannstrom I.O."/>
            <person name="Guillou S."/>
            <person name="Cros-Aarteil S."/>
            <person name="Calhoun S."/>
            <person name="Haridas S."/>
            <person name="Kuo A."/>
            <person name="Mondo S."/>
            <person name="Pangilinan J."/>
            <person name="Riley R."/>
            <person name="Labutti K."/>
            <person name="Andreopoulos B."/>
            <person name="Lipzen A."/>
            <person name="Chen C."/>
            <person name="Yanf M."/>
            <person name="Daum C."/>
            <person name="Ng V."/>
            <person name="Clum A."/>
            <person name="Steindorff A."/>
            <person name="Ohm R."/>
            <person name="Martin F."/>
            <person name="Silar P."/>
            <person name="Natvig D."/>
            <person name="Lalanne C."/>
            <person name="Gautier V."/>
            <person name="Ament-Velasquez S.L."/>
            <person name="Kruys A."/>
            <person name="Hutchinson M.I."/>
            <person name="Powell A.J."/>
            <person name="Barry K."/>
            <person name="Miller A.N."/>
            <person name="Grigoriev I.V."/>
            <person name="Debuchy R."/>
            <person name="Gladieux P."/>
            <person name="Thoren M.H."/>
            <person name="Johannesson H."/>
        </authorList>
    </citation>
    <scope>NUCLEOTIDE SEQUENCE</scope>
    <source>
        <strain evidence="2">SMH2532-1</strain>
    </source>
</reference>
<dbReference type="AlphaFoldDB" id="A0AA40CZ88"/>
<keyword evidence="1" id="KW-0472">Membrane</keyword>
<dbReference type="EMBL" id="JAULSV010000001">
    <property type="protein sequence ID" value="KAK0656916.1"/>
    <property type="molecule type" value="Genomic_DNA"/>
</dbReference>
<dbReference type="Proteomes" id="UP001174936">
    <property type="component" value="Unassembled WGS sequence"/>
</dbReference>
<dbReference type="PANTHER" id="PTHR42101">
    <property type="entry name" value="CHROMOSOME 16, WHOLE GENOME SHOTGUN SEQUENCE"/>
    <property type="match status" value="1"/>
</dbReference>
<dbReference type="PANTHER" id="PTHR42101:SF1">
    <property type="entry name" value="LOW TEMPERATURE REQUIREMENT A"/>
    <property type="match status" value="1"/>
</dbReference>
<evidence type="ECO:0000256" key="1">
    <source>
        <dbReference type="SAM" id="Phobius"/>
    </source>
</evidence>
<proteinExistence type="predicted"/>
<keyword evidence="1" id="KW-1133">Transmembrane helix</keyword>
<evidence type="ECO:0000313" key="3">
    <source>
        <dbReference type="Proteomes" id="UP001174936"/>
    </source>
</evidence>